<comment type="caution">
    <text evidence="2">The sequence shown here is derived from an EMBL/GenBank/DDBJ whole genome shotgun (WGS) entry which is preliminary data.</text>
</comment>
<evidence type="ECO:0000256" key="1">
    <source>
        <dbReference type="SAM" id="SignalP"/>
    </source>
</evidence>
<feature type="signal peptide" evidence="1">
    <location>
        <begin position="1"/>
        <end position="28"/>
    </location>
</feature>
<keyword evidence="3" id="KW-1185">Reference proteome</keyword>
<dbReference type="EMBL" id="JBIAQY010000012">
    <property type="protein sequence ID" value="MFF3572167.1"/>
    <property type="molecule type" value="Genomic_DNA"/>
</dbReference>
<evidence type="ECO:0000313" key="2">
    <source>
        <dbReference type="EMBL" id="MFF3572167.1"/>
    </source>
</evidence>
<feature type="chain" id="PRO_5045733995" description="META domain-containing protein" evidence="1">
    <location>
        <begin position="29"/>
        <end position="292"/>
    </location>
</feature>
<proteinExistence type="predicted"/>
<reference evidence="2 3" key="1">
    <citation type="submission" date="2024-10" db="EMBL/GenBank/DDBJ databases">
        <title>The Natural Products Discovery Center: Release of the First 8490 Sequenced Strains for Exploring Actinobacteria Biosynthetic Diversity.</title>
        <authorList>
            <person name="Kalkreuter E."/>
            <person name="Kautsar S.A."/>
            <person name="Yang D."/>
            <person name="Bader C.D."/>
            <person name="Teijaro C.N."/>
            <person name="Fluegel L."/>
            <person name="Davis C.M."/>
            <person name="Simpson J.R."/>
            <person name="Lauterbach L."/>
            <person name="Steele A.D."/>
            <person name="Gui C."/>
            <person name="Meng S."/>
            <person name="Li G."/>
            <person name="Viehrig K."/>
            <person name="Ye F."/>
            <person name="Su P."/>
            <person name="Kiefer A.F."/>
            <person name="Nichols A."/>
            <person name="Cepeda A.J."/>
            <person name="Yan W."/>
            <person name="Fan B."/>
            <person name="Jiang Y."/>
            <person name="Adhikari A."/>
            <person name="Zheng C.-J."/>
            <person name="Schuster L."/>
            <person name="Cowan T.M."/>
            <person name="Smanski M.J."/>
            <person name="Chevrette M.G."/>
            <person name="De Carvalho L.P.S."/>
            <person name="Shen B."/>
        </authorList>
    </citation>
    <scope>NUCLEOTIDE SEQUENCE [LARGE SCALE GENOMIC DNA]</scope>
    <source>
        <strain evidence="2 3">NPDC002593</strain>
    </source>
</reference>
<organism evidence="2 3">
    <name type="scientific">Nocardia jiangxiensis</name>
    <dbReference type="NCBI Taxonomy" id="282685"/>
    <lineage>
        <taxon>Bacteria</taxon>
        <taxon>Bacillati</taxon>
        <taxon>Actinomycetota</taxon>
        <taxon>Actinomycetes</taxon>
        <taxon>Mycobacteriales</taxon>
        <taxon>Nocardiaceae</taxon>
        <taxon>Nocardia</taxon>
    </lineage>
</organism>
<keyword evidence="1" id="KW-0732">Signal</keyword>
<dbReference type="Proteomes" id="UP001601992">
    <property type="component" value="Unassembled WGS sequence"/>
</dbReference>
<accession>A0ABW6S7D4</accession>
<name>A0ABW6S7D4_9NOCA</name>
<dbReference type="RefSeq" id="WP_387405824.1">
    <property type="nucleotide sequence ID" value="NZ_JBIAQY010000012.1"/>
</dbReference>
<sequence>MFGNSKRLTAIAALTLAGLATAPAPADAVPGASAEMTGSVEKYLGTWNYDQPDHSERINIATMDLSGYRPDIPQIGTVTFTRGEDNEVLGHTDQGCTWHFRPVGDALEMMSTTQYCFNNVIGSGYNIDRWRVTVHGDVERETLHANSYLGPGTFGFDLIDGRRTNAAAGTRADTARRFSGTWTFDRAPFPANAATNSYFVPLPFTPAPMSGPVTFTPSAGSIVTAHTADGCNWTFQAHGNTAELSPATQICGPTSLTFWSIAADVRHQTAILAGQDHSIPFMVTSGSLTRKN</sequence>
<gene>
    <name evidence="2" type="ORF">ACFYXQ_30740</name>
</gene>
<evidence type="ECO:0008006" key="4">
    <source>
        <dbReference type="Google" id="ProtNLM"/>
    </source>
</evidence>
<evidence type="ECO:0000313" key="3">
    <source>
        <dbReference type="Proteomes" id="UP001601992"/>
    </source>
</evidence>
<protein>
    <recommendedName>
        <fullName evidence="4">META domain-containing protein</fullName>
    </recommendedName>
</protein>